<evidence type="ECO:0000256" key="3">
    <source>
        <dbReference type="ARBA" id="ARBA00049429"/>
    </source>
</evidence>
<proteinExistence type="predicted"/>
<comment type="caution">
    <text evidence="4">The sequence shown here is derived from an EMBL/GenBank/DDBJ whole genome shotgun (WGS) entry which is preliminary data.</text>
</comment>
<evidence type="ECO:0000313" key="5">
    <source>
        <dbReference type="Proteomes" id="UP000075615"/>
    </source>
</evidence>
<dbReference type="GO" id="GO:0016990">
    <property type="term" value="F:arginine deiminase activity"/>
    <property type="evidence" value="ECO:0007669"/>
    <property type="project" value="UniProtKB-EC"/>
</dbReference>
<dbReference type="RefSeq" id="WP_068412059.1">
    <property type="nucleotide sequence ID" value="NZ_LRDB01000002.1"/>
</dbReference>
<evidence type="ECO:0000256" key="1">
    <source>
        <dbReference type="ARBA" id="ARBA00005213"/>
    </source>
</evidence>
<dbReference type="EMBL" id="LRDB01000002">
    <property type="protein sequence ID" value="KYG82827.1"/>
    <property type="molecule type" value="Genomic_DNA"/>
</dbReference>
<dbReference type="AlphaFoldDB" id="A0A150XVP1"/>
<sequence length="302" mass="34313">MSEVEFSNSGQKPTYLKLNVKNETDKLEAVVLGIGTDLGEESEINPTSKYHKEEGTYPTEEDIQQEISTFEKVLKAHGVKVYRPKNIEGLEQVFTRDIGFVIDSTYVVASMQEEVRQLELPGVKHITNKINPQNIIHPPKDANVEGGDVILWNDHIFVGISARTNTEGYEFIKASFPNKQVHAIPLVVSKDRKKNILHLDCTFQPIGIKDAIIYENGFAERPQIIYDLFKEEDMLKVDQAQMNRMYPNIFSLSPKDIVVERSFKALIAALKERGYIVHEVDYTENSKLSGLLRCSTMPLIRS</sequence>
<comment type="catalytic activity">
    <reaction evidence="3">
        <text>L-arginine + H2O = L-citrulline + NH4(+)</text>
        <dbReference type="Rhea" id="RHEA:19597"/>
        <dbReference type="ChEBI" id="CHEBI:15377"/>
        <dbReference type="ChEBI" id="CHEBI:28938"/>
        <dbReference type="ChEBI" id="CHEBI:32682"/>
        <dbReference type="ChEBI" id="CHEBI:57743"/>
        <dbReference type="EC" id="3.5.3.6"/>
    </reaction>
</comment>
<accession>A0A150XVP1</accession>
<dbReference type="Gene3D" id="3.75.10.10">
    <property type="entry name" value="L-arginine/glycine Amidinotransferase, Chain A"/>
    <property type="match status" value="1"/>
</dbReference>
<dbReference type="Proteomes" id="UP000075615">
    <property type="component" value="Unassembled WGS sequence"/>
</dbReference>
<name>A0A150XVP1_9BACT</name>
<dbReference type="STRING" id="296218.AWN68_13655"/>
<keyword evidence="5" id="KW-1185">Reference proteome</keyword>
<evidence type="ECO:0000313" key="4">
    <source>
        <dbReference type="EMBL" id="KYG82827.1"/>
    </source>
</evidence>
<dbReference type="OrthoDB" id="9807502at2"/>
<dbReference type="GO" id="GO:0019546">
    <property type="term" value="P:L-arginine deiminase pathway"/>
    <property type="evidence" value="ECO:0007669"/>
    <property type="project" value="TreeGrafter"/>
</dbReference>
<dbReference type="PANTHER" id="PTHR47271:SF2">
    <property type="entry name" value="ARGININE DEIMINASE"/>
    <property type="match status" value="1"/>
</dbReference>
<organism evidence="4 5">
    <name type="scientific">Roseivirga echinicomitans</name>
    <dbReference type="NCBI Taxonomy" id="296218"/>
    <lineage>
        <taxon>Bacteria</taxon>
        <taxon>Pseudomonadati</taxon>
        <taxon>Bacteroidota</taxon>
        <taxon>Cytophagia</taxon>
        <taxon>Cytophagales</taxon>
        <taxon>Roseivirgaceae</taxon>
        <taxon>Roseivirga</taxon>
    </lineage>
</organism>
<dbReference type="Pfam" id="PF19420">
    <property type="entry name" value="DDAH_eukar"/>
    <property type="match status" value="1"/>
</dbReference>
<dbReference type="EC" id="3.5.3.6" evidence="2"/>
<evidence type="ECO:0000256" key="2">
    <source>
        <dbReference type="ARBA" id="ARBA00012171"/>
    </source>
</evidence>
<protein>
    <recommendedName>
        <fullName evidence="2">arginine deiminase</fullName>
        <ecNumber evidence="2">3.5.3.6</ecNumber>
    </recommendedName>
</protein>
<gene>
    <name evidence="4" type="ORF">AWN68_13655</name>
</gene>
<dbReference type="SUPFAM" id="SSF55909">
    <property type="entry name" value="Pentein"/>
    <property type="match status" value="1"/>
</dbReference>
<dbReference type="PANTHER" id="PTHR47271">
    <property type="entry name" value="ARGININE DEIMINASE"/>
    <property type="match status" value="1"/>
</dbReference>
<reference evidence="4 5" key="1">
    <citation type="submission" date="2016-01" db="EMBL/GenBank/DDBJ databases">
        <title>Genome sequencing of Roseivirga echinicomitans KMM 6058.</title>
        <authorList>
            <person name="Selvaratnam C."/>
            <person name="Thevarajoo S."/>
            <person name="Goh K.M."/>
            <person name="Ee R."/>
            <person name="Chan K.-G."/>
            <person name="Chong C.S."/>
        </authorList>
    </citation>
    <scope>NUCLEOTIDE SEQUENCE [LARGE SCALE GENOMIC DNA]</scope>
    <source>
        <strain evidence="4 5">KMM 6058</strain>
    </source>
</reference>
<comment type="pathway">
    <text evidence="1">Amino-acid degradation; L-arginine degradation via ADI pathway; carbamoyl phosphate from L-arginine: step 1/2.</text>
</comment>